<evidence type="ECO:0000313" key="10">
    <source>
        <dbReference type="Proteomes" id="UP000285839"/>
    </source>
</evidence>
<evidence type="ECO:0000313" key="6">
    <source>
        <dbReference type="EMBL" id="RHG17407.1"/>
    </source>
</evidence>
<evidence type="ECO:0000313" key="9">
    <source>
        <dbReference type="Proteomes" id="UP000284220"/>
    </source>
</evidence>
<evidence type="ECO:0000313" key="5">
    <source>
        <dbReference type="EMBL" id="RGR50108.1"/>
    </source>
</evidence>
<evidence type="ECO:0000313" key="7">
    <source>
        <dbReference type="Proteomes" id="UP000095409"/>
    </source>
</evidence>
<evidence type="ECO:0000256" key="1">
    <source>
        <dbReference type="SAM" id="Phobius"/>
    </source>
</evidence>
<keyword evidence="1" id="KW-0812">Transmembrane</keyword>
<keyword evidence="1" id="KW-1133">Transmembrane helix</keyword>
<feature type="domain" description="DUF4179" evidence="2">
    <location>
        <begin position="39"/>
        <end position="127"/>
    </location>
</feature>
<keyword evidence="1" id="KW-0472">Membrane</keyword>
<feature type="transmembrane region" description="Helical" evidence="1">
    <location>
        <begin position="47"/>
        <end position="64"/>
    </location>
</feature>
<evidence type="ECO:0000313" key="4">
    <source>
        <dbReference type="EMBL" id="RGQ07912.1"/>
    </source>
</evidence>
<dbReference type="AlphaFoldDB" id="A0A173Z252"/>
<dbReference type="Gene3D" id="2.60.40.1630">
    <property type="entry name" value="bacillus anthracis domain"/>
    <property type="match status" value="1"/>
</dbReference>
<dbReference type="Pfam" id="PF13786">
    <property type="entry name" value="DUF4179"/>
    <property type="match status" value="1"/>
</dbReference>
<reference evidence="3 7" key="1">
    <citation type="submission" date="2015-09" db="EMBL/GenBank/DDBJ databases">
        <authorList>
            <consortium name="Pathogen Informatics"/>
        </authorList>
    </citation>
    <scope>NUCLEOTIDE SEQUENCE [LARGE SCALE GENOMIC DNA]</scope>
    <source>
        <strain evidence="3 7">2789STDY5608837</strain>
    </source>
</reference>
<evidence type="ECO:0000313" key="8">
    <source>
        <dbReference type="Proteomes" id="UP000283585"/>
    </source>
</evidence>
<name>A0A173Z252_9FIRM</name>
<dbReference type="EMBL" id="QRSS01000001">
    <property type="protein sequence ID" value="RGQ07912.1"/>
    <property type="molecule type" value="Genomic_DNA"/>
</dbReference>
<sequence length="368" mass="42037">MLENKWNNIAPEVPQDFHNKFEDTLKQIEQADSADKKYKRKKISGRLLIAAAVICTGMAVTVAAKEFFKWNNYLVKRLEPSEEQQKTLQESTYIQNIDQSVTQNGVTVTLTDSIQDQGFLYAFFEVKTDDSISMTDHTSFEEMTHFKIDGKEVYAVDDNRFGSFNTGVGQDVLLKTDQNSAHLKYFNACISYDGDYDLSNKTVEITLKNLTEEGDYDTTVITDGTWDFKWTLGAVKPPTTLEVNRKCDFGGYEITVKKMEVTPLLWSLYLDYDEAMKVYEDEKNKFEYTGTDYGMDLYARTSIDQVRYKDGTVLTLDRTMGGIAGGGEKQDKENGVMIIRNSFPQLVDVDNLQAVHFGNIDQWLEVRE</sequence>
<reference evidence="8 9" key="2">
    <citation type="submission" date="2018-08" db="EMBL/GenBank/DDBJ databases">
        <title>A genome reference for cultivated species of the human gut microbiota.</title>
        <authorList>
            <person name="Zou Y."/>
            <person name="Xue W."/>
            <person name="Luo G."/>
        </authorList>
    </citation>
    <scope>NUCLEOTIDE SEQUENCE [LARGE SCALE GENOMIC DNA]</scope>
    <source>
        <strain evidence="5 10">AF25-21</strain>
        <strain evidence="4 8">AF29-2BH</strain>
        <strain evidence="6 9">AM22-9LB</strain>
    </source>
</reference>
<gene>
    <name evidence="6" type="ORF">DW272_10250</name>
    <name evidence="5" type="ORF">DWY46_06790</name>
    <name evidence="4" type="ORF">DWZ12_01595</name>
    <name evidence="3" type="ORF">ERS852394_00757</name>
</gene>
<evidence type="ECO:0000313" key="3">
    <source>
        <dbReference type="EMBL" id="CUN69546.1"/>
    </source>
</evidence>
<accession>A0A173Z252</accession>
<dbReference type="Proteomes" id="UP000284220">
    <property type="component" value="Unassembled WGS sequence"/>
</dbReference>
<organism evidence="3 7">
    <name type="scientific">Blautia obeum</name>
    <dbReference type="NCBI Taxonomy" id="40520"/>
    <lineage>
        <taxon>Bacteria</taxon>
        <taxon>Bacillati</taxon>
        <taxon>Bacillota</taxon>
        <taxon>Clostridia</taxon>
        <taxon>Lachnospirales</taxon>
        <taxon>Lachnospiraceae</taxon>
        <taxon>Blautia</taxon>
    </lineage>
</organism>
<dbReference type="GeneID" id="79803983"/>
<dbReference type="EMBL" id="CYZD01000002">
    <property type="protein sequence ID" value="CUN69546.1"/>
    <property type="molecule type" value="Genomic_DNA"/>
</dbReference>
<dbReference type="RefSeq" id="WP_055065703.1">
    <property type="nucleotide sequence ID" value="NZ_CYZD01000002.1"/>
</dbReference>
<dbReference type="EMBL" id="QRHZ01000004">
    <property type="protein sequence ID" value="RHG17407.1"/>
    <property type="molecule type" value="Genomic_DNA"/>
</dbReference>
<evidence type="ECO:0000259" key="2">
    <source>
        <dbReference type="Pfam" id="PF13786"/>
    </source>
</evidence>
<proteinExistence type="predicted"/>
<dbReference type="EMBL" id="QRUH01000003">
    <property type="protein sequence ID" value="RGR50108.1"/>
    <property type="molecule type" value="Genomic_DNA"/>
</dbReference>
<protein>
    <submittedName>
        <fullName evidence="4">DUF4179 domain-containing protein</fullName>
    </submittedName>
</protein>
<dbReference type="InterPro" id="IPR025436">
    <property type="entry name" value="DUF4179"/>
</dbReference>
<dbReference type="Proteomes" id="UP000095409">
    <property type="component" value="Unassembled WGS sequence"/>
</dbReference>
<dbReference type="Proteomes" id="UP000285839">
    <property type="component" value="Unassembled WGS sequence"/>
</dbReference>
<dbReference type="Proteomes" id="UP000283585">
    <property type="component" value="Unassembled WGS sequence"/>
</dbReference>